<name>B6JW76_SCHJY</name>
<dbReference type="STRING" id="402676.B6JW76"/>
<dbReference type="EMBL" id="KE651166">
    <property type="protein sequence ID" value="EEB05627.1"/>
    <property type="molecule type" value="Genomic_DNA"/>
</dbReference>
<sequence>MASKLPFMSLTVPGLAVRDPSSLLELVQLESLECKRRADVHKTSKLALLLALTVRNQLMETKLHTADAHIISYVGKLQRSKSSLQSKKKQLVSVLEELDENENKLGSAEKELVQLKEEYKQLQEDLIKLSKKTYESEETIRLLKSSKESGESATFGKNVESSSSTTRLHNAVNEYKKLLKAKEQDITKLQSSVSARDTEIDRWRIRVETIEANWKARVQVLESKLATLEKKTRLSRSAHDRKSTSSTMLSSPQLVTNSPSPQKSSLSSRRSIREKSSLSMTPFLKKTSVALGLSSSPLRRDAKTLPKPLSPNKSFSETRSRLPRPSLSPSKRTSTNVDGDSISQNLVQEALGNGSLKKKRKLEAPSLEVQPVDEENELHSDEDLTLAPPKRASSIVRAISPLKARSETVNSLKKGFSVKQLEDTS</sequence>
<dbReference type="GeneID" id="7050686"/>
<evidence type="ECO:0000313" key="5">
    <source>
        <dbReference type="Proteomes" id="UP000001744"/>
    </source>
</evidence>
<feature type="compositionally biased region" description="Low complexity" evidence="2">
    <location>
        <begin position="258"/>
        <end position="269"/>
    </location>
</feature>
<reference evidence="3 5" key="1">
    <citation type="journal article" date="2011" name="Science">
        <title>Comparative functional genomics of the fission yeasts.</title>
        <authorList>
            <person name="Rhind N."/>
            <person name="Chen Z."/>
            <person name="Yassour M."/>
            <person name="Thompson D.A."/>
            <person name="Haas B.J."/>
            <person name="Habib N."/>
            <person name="Wapinski I."/>
            <person name="Roy S."/>
            <person name="Lin M.F."/>
            <person name="Heiman D.I."/>
            <person name="Young S.K."/>
            <person name="Furuya K."/>
            <person name="Guo Y."/>
            <person name="Pidoux A."/>
            <person name="Chen H.M."/>
            <person name="Robbertse B."/>
            <person name="Goldberg J.M."/>
            <person name="Aoki K."/>
            <person name="Bayne E.H."/>
            <person name="Berlin A.M."/>
            <person name="Desjardins C.A."/>
            <person name="Dobbs E."/>
            <person name="Dukaj L."/>
            <person name="Fan L."/>
            <person name="FitzGerald M.G."/>
            <person name="French C."/>
            <person name="Gujja S."/>
            <person name="Hansen K."/>
            <person name="Keifenheim D."/>
            <person name="Levin J.Z."/>
            <person name="Mosher R.A."/>
            <person name="Mueller C.A."/>
            <person name="Pfiffner J."/>
            <person name="Priest M."/>
            <person name="Russ C."/>
            <person name="Smialowska A."/>
            <person name="Swoboda P."/>
            <person name="Sykes S.M."/>
            <person name="Vaughn M."/>
            <person name="Vengrova S."/>
            <person name="Yoder R."/>
            <person name="Zeng Q."/>
            <person name="Allshire R."/>
            <person name="Baulcombe D."/>
            <person name="Birren B.W."/>
            <person name="Brown W."/>
            <person name="Ekwall K."/>
            <person name="Kellis M."/>
            <person name="Leatherwood J."/>
            <person name="Levin H."/>
            <person name="Margalit H."/>
            <person name="Martienssen R."/>
            <person name="Nieduszynski C.A."/>
            <person name="Spatafora J.W."/>
            <person name="Friedman N."/>
            <person name="Dalgaard J.Z."/>
            <person name="Baumann P."/>
            <person name="Niki H."/>
            <person name="Regev A."/>
            <person name="Nusbaum C."/>
        </authorList>
    </citation>
    <scope>NUCLEOTIDE SEQUENCE [LARGE SCALE GENOMIC DNA]</scope>
    <source>
        <strain evidence="5">yFS275 / FY16936</strain>
    </source>
</reference>
<dbReference type="HOGENOM" id="CLU_669318_0_0_1"/>
<evidence type="ECO:0000256" key="1">
    <source>
        <dbReference type="SAM" id="Coils"/>
    </source>
</evidence>
<feature type="compositionally biased region" description="Basic and acidic residues" evidence="2">
    <location>
        <begin position="232"/>
        <end position="243"/>
    </location>
</feature>
<gene>
    <name evidence="4" type="primary">mde4</name>
    <name evidence="3" type="ORF">SJAG_00646</name>
</gene>
<keyword evidence="5" id="KW-1185">Reference proteome</keyword>
<keyword evidence="1" id="KW-0175">Coiled coil</keyword>
<evidence type="ECO:0000313" key="4">
    <source>
        <dbReference type="JaponicusDB" id="SJAG_00646"/>
    </source>
</evidence>
<protein>
    <submittedName>
        <fullName evidence="3">Monopolin-like complex subunit Mde4</fullName>
    </submittedName>
</protein>
<feature type="compositionally biased region" description="Polar residues" evidence="2">
    <location>
        <begin position="244"/>
        <end position="257"/>
    </location>
</feature>
<dbReference type="JaponicusDB" id="SJAG_00646">
    <property type="gene designation" value="mde4"/>
</dbReference>
<feature type="region of interest" description="Disordered" evidence="2">
    <location>
        <begin position="232"/>
        <end position="279"/>
    </location>
</feature>
<dbReference type="SUPFAM" id="SSF57997">
    <property type="entry name" value="Tropomyosin"/>
    <property type="match status" value="1"/>
</dbReference>
<feature type="region of interest" description="Disordered" evidence="2">
    <location>
        <begin position="298"/>
        <end position="342"/>
    </location>
</feature>
<dbReference type="RefSeq" id="XP_002171920.1">
    <property type="nucleotide sequence ID" value="XM_002171884.2"/>
</dbReference>
<dbReference type="AlphaFoldDB" id="B6JW76"/>
<dbReference type="OrthoDB" id="5381935at2759"/>
<feature type="compositionally biased region" description="Low complexity" evidence="2">
    <location>
        <begin position="323"/>
        <end position="335"/>
    </location>
</feature>
<evidence type="ECO:0000313" key="3">
    <source>
        <dbReference type="EMBL" id="EEB05627.1"/>
    </source>
</evidence>
<feature type="coiled-coil region" evidence="1">
    <location>
        <begin position="81"/>
        <end position="132"/>
    </location>
</feature>
<dbReference type="VEuPathDB" id="FungiDB:SJAG_00646"/>
<feature type="region of interest" description="Disordered" evidence="2">
    <location>
        <begin position="361"/>
        <end position="386"/>
    </location>
</feature>
<accession>B6JW76</accession>
<dbReference type="Proteomes" id="UP000001744">
    <property type="component" value="Unassembled WGS sequence"/>
</dbReference>
<organism evidence="3 5">
    <name type="scientific">Schizosaccharomyces japonicus (strain yFS275 / FY16936)</name>
    <name type="common">Fission yeast</name>
    <dbReference type="NCBI Taxonomy" id="402676"/>
    <lineage>
        <taxon>Eukaryota</taxon>
        <taxon>Fungi</taxon>
        <taxon>Dikarya</taxon>
        <taxon>Ascomycota</taxon>
        <taxon>Taphrinomycotina</taxon>
        <taxon>Schizosaccharomycetes</taxon>
        <taxon>Schizosaccharomycetales</taxon>
        <taxon>Schizosaccharomycetaceae</taxon>
        <taxon>Schizosaccharomyces</taxon>
    </lineage>
</organism>
<dbReference type="Gene3D" id="1.10.287.1490">
    <property type="match status" value="1"/>
</dbReference>
<evidence type="ECO:0000256" key="2">
    <source>
        <dbReference type="SAM" id="MobiDB-lite"/>
    </source>
</evidence>
<proteinExistence type="predicted"/>
<feature type="coiled-coil region" evidence="1">
    <location>
        <begin position="172"/>
        <end position="231"/>
    </location>
</feature>